<gene>
    <name evidence="1" type="ORF">MENTE1834_LOCUS36998</name>
</gene>
<evidence type="ECO:0000313" key="1">
    <source>
        <dbReference type="EMBL" id="CAK5089295.1"/>
    </source>
</evidence>
<organism evidence="1 2">
    <name type="scientific">Meloidogyne enterolobii</name>
    <name type="common">Root-knot nematode worm</name>
    <name type="synonym">Meloidogyne mayaguensis</name>
    <dbReference type="NCBI Taxonomy" id="390850"/>
    <lineage>
        <taxon>Eukaryota</taxon>
        <taxon>Metazoa</taxon>
        <taxon>Ecdysozoa</taxon>
        <taxon>Nematoda</taxon>
        <taxon>Chromadorea</taxon>
        <taxon>Rhabditida</taxon>
        <taxon>Tylenchina</taxon>
        <taxon>Tylenchomorpha</taxon>
        <taxon>Tylenchoidea</taxon>
        <taxon>Meloidogynidae</taxon>
        <taxon>Meloidogyninae</taxon>
        <taxon>Meloidogyne</taxon>
    </lineage>
</organism>
<reference evidence="1" key="1">
    <citation type="submission" date="2023-11" db="EMBL/GenBank/DDBJ databases">
        <authorList>
            <person name="Poullet M."/>
        </authorList>
    </citation>
    <scope>NUCLEOTIDE SEQUENCE</scope>
    <source>
        <strain evidence="1">E1834</strain>
    </source>
</reference>
<dbReference type="EMBL" id="CAVMJV010000076">
    <property type="protein sequence ID" value="CAK5089295.1"/>
    <property type="molecule type" value="Genomic_DNA"/>
</dbReference>
<sequence length="210" mass="24868">MVCNIFHLEIEISLDEACVFLLLKVQLQEFLSFIWFRFWLYEDFFSINVVNERPRHSSADSSANTRHEDQFNIQVRKKGGKSDSMRFSSEFAREIVTEALRFQNRFASDRADQKPRFPCRKIGWSEKPQNLILEVSACSINQLEANTNSLLKNYNYKDIRLIIPLKGRQQDAFIIELGEQRRRIDFVKVLGYLFFFLFFRKSPSLDNAFL</sequence>
<dbReference type="Proteomes" id="UP001497535">
    <property type="component" value="Unassembled WGS sequence"/>
</dbReference>
<protein>
    <submittedName>
        <fullName evidence="1">Uncharacterized protein</fullName>
    </submittedName>
</protein>
<accession>A0ACB1ACW0</accession>
<evidence type="ECO:0000313" key="2">
    <source>
        <dbReference type="Proteomes" id="UP001497535"/>
    </source>
</evidence>
<name>A0ACB1ACW0_MELEN</name>
<comment type="caution">
    <text evidence="1">The sequence shown here is derived from an EMBL/GenBank/DDBJ whole genome shotgun (WGS) entry which is preliminary data.</text>
</comment>
<proteinExistence type="predicted"/>
<keyword evidence="2" id="KW-1185">Reference proteome</keyword>